<feature type="region of interest" description="Disordered" evidence="1">
    <location>
        <begin position="160"/>
        <end position="186"/>
    </location>
</feature>
<protein>
    <submittedName>
        <fullName evidence="2">Uncharacterized protein</fullName>
    </submittedName>
</protein>
<dbReference type="EMBL" id="JBJQOH010000008">
    <property type="protein sequence ID" value="KAL3676295.1"/>
    <property type="molecule type" value="Genomic_DNA"/>
</dbReference>
<gene>
    <name evidence="2" type="ORF">R1sor_026243</name>
</gene>
<sequence>MKASESPTHRRRSYFKMNFKMLEMPKVLASAMNIWQEHPSWAKDERKRWALAQGRIKKLLMEFREVDKRRMTLLKSKHAHKAMSVLESESGGIIEEQEDILQEVQRYYQNLYKTEEETTEMVAKQEVVVSRIDRQMNEEDNKKLEEAPSRELITRIAMEMPKEKSPGITESSSLNSNLSFRSSRLE</sequence>
<reference evidence="2 3" key="1">
    <citation type="submission" date="2024-09" db="EMBL/GenBank/DDBJ databases">
        <title>Chromosome-scale assembly of Riccia sorocarpa.</title>
        <authorList>
            <person name="Paukszto L."/>
        </authorList>
    </citation>
    <scope>NUCLEOTIDE SEQUENCE [LARGE SCALE GENOMIC DNA]</scope>
    <source>
        <strain evidence="2">LP-2024</strain>
        <tissue evidence="2">Aerial parts of the thallus</tissue>
    </source>
</reference>
<comment type="caution">
    <text evidence="2">The sequence shown here is derived from an EMBL/GenBank/DDBJ whole genome shotgun (WGS) entry which is preliminary data.</text>
</comment>
<name>A0ABD3GDX0_9MARC</name>
<evidence type="ECO:0000313" key="2">
    <source>
        <dbReference type="EMBL" id="KAL3676295.1"/>
    </source>
</evidence>
<organism evidence="2 3">
    <name type="scientific">Riccia sorocarpa</name>
    <dbReference type="NCBI Taxonomy" id="122646"/>
    <lineage>
        <taxon>Eukaryota</taxon>
        <taxon>Viridiplantae</taxon>
        <taxon>Streptophyta</taxon>
        <taxon>Embryophyta</taxon>
        <taxon>Marchantiophyta</taxon>
        <taxon>Marchantiopsida</taxon>
        <taxon>Marchantiidae</taxon>
        <taxon>Marchantiales</taxon>
        <taxon>Ricciaceae</taxon>
        <taxon>Riccia</taxon>
    </lineage>
</organism>
<keyword evidence="3" id="KW-1185">Reference proteome</keyword>
<proteinExistence type="predicted"/>
<evidence type="ECO:0000256" key="1">
    <source>
        <dbReference type="SAM" id="MobiDB-lite"/>
    </source>
</evidence>
<dbReference type="Proteomes" id="UP001633002">
    <property type="component" value="Unassembled WGS sequence"/>
</dbReference>
<accession>A0ABD3GDX0</accession>
<dbReference type="AlphaFoldDB" id="A0ABD3GDX0"/>
<evidence type="ECO:0000313" key="3">
    <source>
        <dbReference type="Proteomes" id="UP001633002"/>
    </source>
</evidence>
<feature type="compositionally biased region" description="Low complexity" evidence="1">
    <location>
        <begin position="171"/>
        <end position="186"/>
    </location>
</feature>